<dbReference type="EMBL" id="KN846954">
    <property type="protein sequence ID" value="KIV77949.1"/>
    <property type="molecule type" value="Genomic_DNA"/>
</dbReference>
<dbReference type="Proteomes" id="UP000053599">
    <property type="component" value="Unassembled WGS sequence"/>
</dbReference>
<dbReference type="HOGENOM" id="CLU_1107150_0_0_1"/>
<accession>A0A0D1YAW6</accession>
<protein>
    <submittedName>
        <fullName evidence="2">Uncharacterized protein</fullName>
    </submittedName>
</protein>
<reference evidence="2 3" key="1">
    <citation type="submission" date="2015-01" db="EMBL/GenBank/DDBJ databases">
        <title>The Genome Sequence of Exophiala sideris CBS121828.</title>
        <authorList>
            <consortium name="The Broad Institute Genomics Platform"/>
            <person name="Cuomo C."/>
            <person name="de Hoog S."/>
            <person name="Gorbushina A."/>
            <person name="Stielow B."/>
            <person name="Teixiera M."/>
            <person name="Abouelleil A."/>
            <person name="Chapman S.B."/>
            <person name="Priest M."/>
            <person name="Young S.K."/>
            <person name="Wortman J."/>
            <person name="Nusbaum C."/>
            <person name="Birren B."/>
        </authorList>
    </citation>
    <scope>NUCLEOTIDE SEQUENCE [LARGE SCALE GENOMIC DNA]</scope>
    <source>
        <strain evidence="2 3">CBS 121828</strain>
    </source>
</reference>
<name>A0A0D1YAW6_9EURO</name>
<feature type="compositionally biased region" description="Polar residues" evidence="1">
    <location>
        <begin position="1"/>
        <end position="24"/>
    </location>
</feature>
<feature type="region of interest" description="Disordered" evidence="1">
    <location>
        <begin position="1"/>
        <end position="50"/>
    </location>
</feature>
<proteinExistence type="predicted"/>
<evidence type="ECO:0000313" key="2">
    <source>
        <dbReference type="EMBL" id="KIV77949.1"/>
    </source>
</evidence>
<feature type="compositionally biased region" description="Low complexity" evidence="1">
    <location>
        <begin position="219"/>
        <end position="232"/>
    </location>
</feature>
<evidence type="ECO:0000256" key="1">
    <source>
        <dbReference type="SAM" id="MobiDB-lite"/>
    </source>
</evidence>
<feature type="compositionally biased region" description="Polar residues" evidence="1">
    <location>
        <begin position="234"/>
        <end position="251"/>
    </location>
</feature>
<gene>
    <name evidence="2" type="ORF">PV11_09721</name>
</gene>
<dbReference type="AlphaFoldDB" id="A0A0D1YAW6"/>
<feature type="region of interest" description="Disordered" evidence="1">
    <location>
        <begin position="198"/>
        <end position="251"/>
    </location>
</feature>
<sequence>MSANTTGQQPVSNVLPTSNLQPTAAATPLPSSLPPLPSSVPPKPIEGNPIEASKYLNRPAVAQLRGQTPQIVAQQIAQLQGQMKTEDATRAGLQKQLSTMPPAQQLPLIGQLIPMTQRVINMRDDVIGMYLLTGQNPQDKLTTDHAARVLTLDANLSQLRLEQQRLGGIAQPAATGQTGTPGPVAHQLIATQLPAGAQGAAAGRGGSNAPVFPSPQKVGAAGATLSGSAGAAPVSSTGQAPSQGTNAPAPL</sequence>
<feature type="compositionally biased region" description="Pro residues" evidence="1">
    <location>
        <begin position="31"/>
        <end position="44"/>
    </location>
</feature>
<organism evidence="2 3">
    <name type="scientific">Exophiala sideris</name>
    <dbReference type="NCBI Taxonomy" id="1016849"/>
    <lineage>
        <taxon>Eukaryota</taxon>
        <taxon>Fungi</taxon>
        <taxon>Dikarya</taxon>
        <taxon>Ascomycota</taxon>
        <taxon>Pezizomycotina</taxon>
        <taxon>Eurotiomycetes</taxon>
        <taxon>Chaetothyriomycetidae</taxon>
        <taxon>Chaetothyriales</taxon>
        <taxon>Herpotrichiellaceae</taxon>
        <taxon>Exophiala</taxon>
    </lineage>
</organism>
<evidence type="ECO:0000313" key="3">
    <source>
        <dbReference type="Proteomes" id="UP000053599"/>
    </source>
</evidence>